<dbReference type="AlphaFoldDB" id="A0A543NAC5"/>
<reference evidence="1 2" key="1">
    <citation type="submission" date="2019-06" db="EMBL/GenBank/DDBJ databases">
        <title>Sequencing the genomes of 1000 actinobacteria strains.</title>
        <authorList>
            <person name="Klenk H.-P."/>
        </authorList>
    </citation>
    <scope>NUCLEOTIDE SEQUENCE [LARGE SCALE GENOMIC DNA]</scope>
    <source>
        <strain evidence="1 2">DSM 45015</strain>
    </source>
</reference>
<protein>
    <submittedName>
        <fullName evidence="1">Uncharacterized protein</fullName>
    </submittedName>
</protein>
<dbReference type="EMBL" id="VFQC01000002">
    <property type="protein sequence ID" value="TQN28746.1"/>
    <property type="molecule type" value="Genomic_DNA"/>
</dbReference>
<sequence length="82" mass="9258">MEEGLAEAARRRAQEQGVSLAKYLIDLVRHDLRQAEEEAFWQPFADYYSDPEKVSEAQAEAERYAATLADGIDVDGRPDEAQ</sequence>
<evidence type="ECO:0000313" key="1">
    <source>
        <dbReference type="EMBL" id="TQN28746.1"/>
    </source>
</evidence>
<accession>A0A543NAC5</accession>
<keyword evidence="2" id="KW-1185">Reference proteome</keyword>
<gene>
    <name evidence="1" type="ORF">FHX37_4110</name>
</gene>
<name>A0A543NAC5_9ACTN</name>
<organism evidence="1 2">
    <name type="scientific">Haloactinospora alba</name>
    <dbReference type="NCBI Taxonomy" id="405555"/>
    <lineage>
        <taxon>Bacteria</taxon>
        <taxon>Bacillati</taxon>
        <taxon>Actinomycetota</taxon>
        <taxon>Actinomycetes</taxon>
        <taxon>Streptosporangiales</taxon>
        <taxon>Nocardiopsidaceae</taxon>
        <taxon>Haloactinospora</taxon>
    </lineage>
</organism>
<proteinExistence type="predicted"/>
<evidence type="ECO:0000313" key="2">
    <source>
        <dbReference type="Proteomes" id="UP000317422"/>
    </source>
</evidence>
<comment type="caution">
    <text evidence="1">The sequence shown here is derived from an EMBL/GenBank/DDBJ whole genome shotgun (WGS) entry which is preliminary data.</text>
</comment>
<dbReference type="Proteomes" id="UP000317422">
    <property type="component" value="Unassembled WGS sequence"/>
</dbReference>